<feature type="non-terminal residue" evidence="2">
    <location>
        <position position="493"/>
    </location>
</feature>
<feature type="non-terminal residue" evidence="2">
    <location>
        <position position="1"/>
    </location>
</feature>
<evidence type="ECO:0000313" key="3">
    <source>
        <dbReference type="Proteomes" id="UP000823046"/>
    </source>
</evidence>
<feature type="region of interest" description="Disordered" evidence="1">
    <location>
        <begin position="1"/>
        <end position="34"/>
    </location>
</feature>
<organism evidence="2 3">
    <name type="scientific">Cardiosporidium cionae</name>
    <dbReference type="NCBI Taxonomy" id="476202"/>
    <lineage>
        <taxon>Eukaryota</taxon>
        <taxon>Sar</taxon>
        <taxon>Alveolata</taxon>
        <taxon>Apicomplexa</taxon>
        <taxon>Aconoidasida</taxon>
        <taxon>Nephromycida</taxon>
        <taxon>Cardiosporidium</taxon>
    </lineage>
</organism>
<gene>
    <name evidence="2" type="ORF">IE077_003784</name>
</gene>
<dbReference type="EMBL" id="JADAQX010000543">
    <property type="protein sequence ID" value="KAF8819935.1"/>
    <property type="molecule type" value="Genomic_DNA"/>
</dbReference>
<proteinExistence type="predicted"/>
<evidence type="ECO:0000313" key="2">
    <source>
        <dbReference type="EMBL" id="KAF8819935.1"/>
    </source>
</evidence>
<reference evidence="2 3" key="1">
    <citation type="journal article" date="2020" name="bioRxiv">
        <title>Metabolic contributions of an alphaproteobacterial endosymbiont in the apicomplexan Cardiosporidium cionae.</title>
        <authorList>
            <person name="Hunter E.S."/>
            <person name="Paight C.J."/>
            <person name="Lane C.E."/>
        </authorList>
    </citation>
    <scope>NUCLEOTIDE SEQUENCE [LARGE SCALE GENOMIC DNA]</scope>
    <source>
        <strain evidence="2">ESH_2018</strain>
    </source>
</reference>
<name>A0ABQ7J7H5_9APIC</name>
<dbReference type="Proteomes" id="UP000823046">
    <property type="component" value="Unassembled WGS sequence"/>
</dbReference>
<sequence length="493" mass="56312">GRSCRLPALSPTGNSVTSTAGSSCKPSTYGKNSSSYHEINLVVTEEASSEKGKRRKRIVLPDYAFQQKDESHTDGKESIQTIVKLVHKRPLPYNGNLTIFLEALENEIHTFLRMCVLRGMAIVGPENIYDYLMSCKPTAMDETEYRLWCEKPLGMSANAYLDILQRYSKDSTSLQNSLQEFMQSQIDKLGAFSSAEWTYYSSFHRFKKRIARMDNEMKFWKAIRKKMQANLESHIRRITHTSKHENRLSAGYASLRYGRILNMKRGDTTLRETGFASDMQQLRLATLSQQISTVFGTSKHRKMPSQIQPGQDVYFKKALKDCGREEGKMAGNQRKIDFLQAVVEFSMQRPEPSSLLKNSIPWRCMGLSFHSILWKVFDLYHGITYVCKYRDVSSLSEEQLAVVFSSFKQAENLLKNRYMPLTVAQSLLFSSGGVCRKGNQLIETAHFIPHISVTEYLNQFGAFKGKEGILKAKWILVLLIRLLISLGDLDFIL</sequence>
<comment type="caution">
    <text evidence="2">The sequence shown here is derived from an EMBL/GenBank/DDBJ whole genome shotgun (WGS) entry which is preliminary data.</text>
</comment>
<feature type="compositionally biased region" description="Polar residues" evidence="1">
    <location>
        <begin position="11"/>
        <end position="34"/>
    </location>
</feature>
<accession>A0ABQ7J7H5</accession>
<keyword evidence="3" id="KW-1185">Reference proteome</keyword>
<protein>
    <submittedName>
        <fullName evidence="2">Uncharacterized protein</fullName>
    </submittedName>
</protein>
<evidence type="ECO:0000256" key="1">
    <source>
        <dbReference type="SAM" id="MobiDB-lite"/>
    </source>
</evidence>